<comment type="caution">
    <text evidence="2">The sequence shown here is derived from an EMBL/GenBank/DDBJ whole genome shotgun (WGS) entry which is preliminary data.</text>
</comment>
<dbReference type="Proteomes" id="UP001607302">
    <property type="component" value="Unassembled WGS sequence"/>
</dbReference>
<feature type="region of interest" description="Disordered" evidence="1">
    <location>
        <begin position="1"/>
        <end position="67"/>
    </location>
</feature>
<reference evidence="2 3" key="1">
    <citation type="journal article" date="2024" name="Ann. Entomol. Soc. Am.">
        <title>Genomic analyses of the southern and eastern yellowjacket wasps (Hymenoptera: Vespidae) reveal evolutionary signatures of social life.</title>
        <authorList>
            <person name="Catto M.A."/>
            <person name="Caine P.B."/>
            <person name="Orr S.E."/>
            <person name="Hunt B.G."/>
            <person name="Goodisman M.A.D."/>
        </authorList>
    </citation>
    <scope>NUCLEOTIDE SEQUENCE [LARGE SCALE GENOMIC DNA]</scope>
    <source>
        <strain evidence="2">233</strain>
        <tissue evidence="2">Head and thorax</tissue>
    </source>
</reference>
<feature type="compositionally biased region" description="Basic and acidic residues" evidence="1">
    <location>
        <begin position="56"/>
        <end position="67"/>
    </location>
</feature>
<dbReference type="EMBL" id="JAUDFV010000155">
    <property type="protein sequence ID" value="KAL2715521.1"/>
    <property type="molecule type" value="Genomic_DNA"/>
</dbReference>
<organism evidence="2 3">
    <name type="scientific">Vespula squamosa</name>
    <name type="common">Southern yellow jacket</name>
    <name type="synonym">Wasp</name>
    <dbReference type="NCBI Taxonomy" id="30214"/>
    <lineage>
        <taxon>Eukaryota</taxon>
        <taxon>Metazoa</taxon>
        <taxon>Ecdysozoa</taxon>
        <taxon>Arthropoda</taxon>
        <taxon>Hexapoda</taxon>
        <taxon>Insecta</taxon>
        <taxon>Pterygota</taxon>
        <taxon>Neoptera</taxon>
        <taxon>Endopterygota</taxon>
        <taxon>Hymenoptera</taxon>
        <taxon>Apocrita</taxon>
        <taxon>Aculeata</taxon>
        <taxon>Vespoidea</taxon>
        <taxon>Vespidae</taxon>
        <taxon>Vespinae</taxon>
        <taxon>Vespula</taxon>
    </lineage>
</organism>
<evidence type="ECO:0000256" key="1">
    <source>
        <dbReference type="SAM" id="MobiDB-lite"/>
    </source>
</evidence>
<sequence>MPTIERLVTRRTANEEPEEHSTTDTNTGQPNELNVSELLRPCGDGRENVGESCLEETGRNDSSREKRSLLGNFQRRAFNRISFRGESGPLLTRLERTFSLIEEPNVVQTTDLDISLVVDWLRRVALAMKRVEWRAERSEEPLGQLNSR</sequence>
<evidence type="ECO:0000313" key="2">
    <source>
        <dbReference type="EMBL" id="KAL2715521.1"/>
    </source>
</evidence>
<evidence type="ECO:0000313" key="3">
    <source>
        <dbReference type="Proteomes" id="UP001607302"/>
    </source>
</evidence>
<keyword evidence="3" id="KW-1185">Reference proteome</keyword>
<feature type="compositionally biased region" description="Polar residues" evidence="1">
    <location>
        <begin position="23"/>
        <end position="34"/>
    </location>
</feature>
<accession>A0ABD2A583</accession>
<protein>
    <submittedName>
        <fullName evidence="2">Inward rectifier potassium channel 2-like isoform X1</fullName>
    </submittedName>
</protein>
<name>A0ABD2A583_VESSQ</name>
<gene>
    <name evidence="2" type="ORF">V1478_015219</name>
</gene>
<dbReference type="AlphaFoldDB" id="A0ABD2A583"/>
<proteinExistence type="predicted"/>